<evidence type="ECO:0000313" key="1">
    <source>
        <dbReference type="EMBL" id="SNR67944.1"/>
    </source>
</evidence>
<sequence>MSKKVELEYELKTRSGSAVWALISTPIGLKKWLADDMTINEDVATFVWGDPLREHDIHTAKIVEMVKNDHVRFHWEASEDEAYWEIKMFHSEIAGNYHLYITDFAEDDDVEGLEQMWNQNIERLHVITGM</sequence>
<proteinExistence type="predicted"/>
<name>A0A2K9H6J8_9BACT</name>
<protein>
    <submittedName>
        <fullName evidence="1">Uncharacterized protein</fullName>
    </submittedName>
</protein>
<dbReference type="EMBL" id="FZNZ01000004">
    <property type="protein sequence ID" value="SNR67944.1"/>
    <property type="molecule type" value="Genomic_DNA"/>
</dbReference>
<dbReference type="InterPro" id="IPR023393">
    <property type="entry name" value="START-like_dom_sf"/>
</dbReference>
<dbReference type="Pfam" id="PF19569">
    <property type="entry name" value="START_2"/>
    <property type="match status" value="1"/>
</dbReference>
<evidence type="ECO:0000313" key="2">
    <source>
        <dbReference type="Proteomes" id="UP000198427"/>
    </source>
</evidence>
<dbReference type="OrthoDB" id="667567at2"/>
<dbReference type="Gene3D" id="3.30.530.20">
    <property type="match status" value="1"/>
</dbReference>
<organism evidence="1 2">
    <name type="scientific">Prevotella jejuni</name>
    <dbReference type="NCBI Taxonomy" id="1177574"/>
    <lineage>
        <taxon>Bacteria</taxon>
        <taxon>Pseudomonadati</taxon>
        <taxon>Bacteroidota</taxon>
        <taxon>Bacteroidia</taxon>
        <taxon>Bacteroidales</taxon>
        <taxon>Prevotellaceae</taxon>
        <taxon>Prevotella</taxon>
    </lineage>
</organism>
<gene>
    <name evidence="1" type="ORF">SAMN06265364_10455</name>
</gene>
<dbReference type="AlphaFoldDB" id="A0A2K9H6J8"/>
<dbReference type="InterPro" id="IPR045736">
    <property type="entry name" value="START_2"/>
</dbReference>
<dbReference type="RefSeq" id="WP_089365523.1">
    <property type="nucleotide sequence ID" value="NZ_CP023863.1"/>
</dbReference>
<reference evidence="1 2" key="1">
    <citation type="submission" date="2017-06" db="EMBL/GenBank/DDBJ databases">
        <authorList>
            <person name="Varghese N."/>
            <person name="Submissions S."/>
        </authorList>
    </citation>
    <scope>NUCLEOTIDE SEQUENCE [LARGE SCALE GENOMIC DNA]</scope>
    <source>
        <strain evidence="1 2">DSM 26989</strain>
    </source>
</reference>
<dbReference type="GeneID" id="94028241"/>
<keyword evidence="2" id="KW-1185">Reference proteome</keyword>
<accession>A0A2K9H6J8</accession>
<comment type="caution">
    <text evidence="1">The sequence shown here is derived from an EMBL/GenBank/DDBJ whole genome shotgun (WGS) entry which is preliminary data.</text>
</comment>
<dbReference type="Proteomes" id="UP000198427">
    <property type="component" value="Unassembled WGS sequence"/>
</dbReference>
<dbReference type="KEGG" id="pje:CRM71_02155"/>
<dbReference type="SUPFAM" id="SSF55961">
    <property type="entry name" value="Bet v1-like"/>
    <property type="match status" value="1"/>
</dbReference>